<dbReference type="InterPro" id="IPR036770">
    <property type="entry name" value="Ankyrin_rpt-contain_sf"/>
</dbReference>
<dbReference type="PANTHER" id="PTHR19328">
    <property type="entry name" value="HEDGEHOG-INTERACTING PROTEIN"/>
    <property type="match status" value="1"/>
</dbReference>
<dbReference type="Gene3D" id="3.40.50.1000">
    <property type="entry name" value="HAD superfamily/HAD-like"/>
    <property type="match status" value="1"/>
</dbReference>
<gene>
    <name evidence="1" type="ORF">KFK09_016150</name>
</gene>
<organism evidence="1 2">
    <name type="scientific">Dendrobium nobile</name>
    <name type="common">Orchid</name>
    <dbReference type="NCBI Taxonomy" id="94219"/>
    <lineage>
        <taxon>Eukaryota</taxon>
        <taxon>Viridiplantae</taxon>
        <taxon>Streptophyta</taxon>
        <taxon>Embryophyta</taxon>
        <taxon>Tracheophyta</taxon>
        <taxon>Spermatophyta</taxon>
        <taxon>Magnoliopsida</taxon>
        <taxon>Liliopsida</taxon>
        <taxon>Asparagales</taxon>
        <taxon>Orchidaceae</taxon>
        <taxon>Epidendroideae</taxon>
        <taxon>Malaxideae</taxon>
        <taxon>Dendrobiinae</taxon>
        <taxon>Dendrobium</taxon>
    </lineage>
</organism>
<accession>A0A8T3AYK4</accession>
<reference evidence="1" key="1">
    <citation type="journal article" date="2022" name="Front. Genet.">
        <title>Chromosome-Scale Assembly of the Dendrobium nobile Genome Provides Insights Into the Molecular Mechanism of the Biosynthesis of the Medicinal Active Ingredient of Dendrobium.</title>
        <authorList>
            <person name="Xu Q."/>
            <person name="Niu S.-C."/>
            <person name="Li K.-L."/>
            <person name="Zheng P.-J."/>
            <person name="Zhang X.-J."/>
            <person name="Jia Y."/>
            <person name="Liu Y."/>
            <person name="Niu Y.-X."/>
            <person name="Yu L.-H."/>
            <person name="Chen D.-F."/>
            <person name="Zhang G.-Q."/>
        </authorList>
    </citation>
    <scope>NUCLEOTIDE SEQUENCE</scope>
    <source>
        <tissue evidence="1">Leaf</tissue>
    </source>
</reference>
<dbReference type="Pfam" id="PF13246">
    <property type="entry name" value="Cation_ATPase"/>
    <property type="match status" value="1"/>
</dbReference>
<keyword evidence="2" id="KW-1185">Reference proteome</keyword>
<dbReference type="OrthoDB" id="10266706at2759"/>
<proteinExistence type="predicted"/>
<dbReference type="Gene3D" id="3.40.1110.10">
    <property type="entry name" value="Calcium-transporting ATPase, cytoplasmic domain N"/>
    <property type="match status" value="1"/>
</dbReference>
<dbReference type="InterPro" id="IPR011041">
    <property type="entry name" value="Quinoprot_gluc/sorb_DH_b-prop"/>
</dbReference>
<evidence type="ECO:0000313" key="1">
    <source>
        <dbReference type="EMBL" id="KAI0501207.1"/>
    </source>
</evidence>
<protein>
    <submittedName>
        <fullName evidence="1">Uncharacterized protein</fullName>
    </submittedName>
</protein>
<name>A0A8T3AYK4_DENNO</name>
<dbReference type="EMBL" id="JAGYWB010000012">
    <property type="protein sequence ID" value="KAI0501207.1"/>
    <property type="molecule type" value="Genomic_DNA"/>
</dbReference>
<dbReference type="Gene3D" id="1.25.40.20">
    <property type="entry name" value="Ankyrin repeat-containing domain"/>
    <property type="match status" value="1"/>
</dbReference>
<comment type="caution">
    <text evidence="1">The sequence shown here is derived from an EMBL/GenBank/DDBJ whole genome shotgun (WGS) entry which is preliminary data.</text>
</comment>
<dbReference type="SUPFAM" id="SSF81660">
    <property type="entry name" value="Metal cation-transporting ATPase, ATP-binding domain N"/>
    <property type="match status" value="1"/>
</dbReference>
<dbReference type="InterPro" id="IPR023214">
    <property type="entry name" value="HAD_sf"/>
</dbReference>
<dbReference type="GO" id="GO:0000166">
    <property type="term" value="F:nucleotide binding"/>
    <property type="evidence" value="ECO:0007669"/>
    <property type="project" value="InterPro"/>
</dbReference>
<sequence length="433" mass="46897">MEAGFAPQTPAQPVNLILRDHAPASSQISKTSNVRDSVGSVPLWEVVLGKPEPVIRLLIDNGADLSHGDMAQYACTAAEQNNIELLKDIVNYGGDIPMVKVSALNGENVDELLETVMLVAEMQELKANPHRKAKDTCTAGVNMPCLNSIDKIDSVQCTQTIRRNVNEGSCSNFVLPGEETSAGMLDGSVVKLFLCTNSLFSASASASDQAGLIWLASVPTQNSRGTLDLNESNIFLDLTDMVHADTAFGVMGLAFHPNFTKNGHFFVSFHCDKVQVASCSGRYQSVVSEFITNSSSSTPSEATSVVRLAEGSKSLILQAVHEMSTIALRCLGVAYKDDVADVFNYDGEGHPAHKFLLDPSNYAFIESDLIFAGLVGLRDPIREEVYQAIENCKAIDIRVMSFGNFQEATLQEENIENKVFDPGICLSPYFPSN</sequence>
<dbReference type="InterPro" id="IPR023299">
    <property type="entry name" value="ATPase_P-typ_cyto_dom_N"/>
</dbReference>
<dbReference type="SUPFAM" id="SSF50952">
    <property type="entry name" value="Soluble quinoprotein glucose dehydrogenase"/>
    <property type="match status" value="1"/>
</dbReference>
<evidence type="ECO:0000313" key="2">
    <source>
        <dbReference type="Proteomes" id="UP000829196"/>
    </source>
</evidence>
<dbReference type="Proteomes" id="UP000829196">
    <property type="component" value="Unassembled WGS sequence"/>
</dbReference>
<dbReference type="PANTHER" id="PTHR19328:SF13">
    <property type="entry name" value="HIPL1 PROTEIN"/>
    <property type="match status" value="1"/>
</dbReference>
<dbReference type="AlphaFoldDB" id="A0A8T3AYK4"/>